<evidence type="ECO:0000313" key="1">
    <source>
        <dbReference type="EMBL" id="JAD23323.1"/>
    </source>
</evidence>
<reference evidence="1" key="2">
    <citation type="journal article" date="2015" name="Data Brief">
        <title>Shoot transcriptome of the giant reed, Arundo donax.</title>
        <authorList>
            <person name="Barrero R.A."/>
            <person name="Guerrero F.D."/>
            <person name="Moolhuijzen P."/>
            <person name="Goolsby J.A."/>
            <person name="Tidwell J."/>
            <person name="Bellgard S.E."/>
            <person name="Bellgard M.I."/>
        </authorList>
    </citation>
    <scope>NUCLEOTIDE SEQUENCE</scope>
    <source>
        <tissue evidence="1">Shoot tissue taken approximately 20 cm above the soil surface</tissue>
    </source>
</reference>
<reference evidence="1" key="1">
    <citation type="submission" date="2014-09" db="EMBL/GenBank/DDBJ databases">
        <authorList>
            <person name="Magalhaes I.L.F."/>
            <person name="Oliveira U."/>
            <person name="Santos F.R."/>
            <person name="Vidigal T.H.D.A."/>
            <person name="Brescovit A.D."/>
            <person name="Santos A.J."/>
        </authorList>
    </citation>
    <scope>NUCLEOTIDE SEQUENCE</scope>
    <source>
        <tissue evidence="1">Shoot tissue taken approximately 20 cm above the soil surface</tissue>
    </source>
</reference>
<protein>
    <submittedName>
        <fullName evidence="1">Uncharacterized protein</fullName>
    </submittedName>
</protein>
<accession>A0A0A8YCS2</accession>
<sequence length="51" mass="5547">MVPLVPFQMPEAEWYSSVGGLLPLGNLCPILDGEPHLDLLSERQALGISEN</sequence>
<name>A0A0A8YCS2_ARUDO</name>
<organism evidence="1">
    <name type="scientific">Arundo donax</name>
    <name type="common">Giant reed</name>
    <name type="synonym">Donax arundinaceus</name>
    <dbReference type="NCBI Taxonomy" id="35708"/>
    <lineage>
        <taxon>Eukaryota</taxon>
        <taxon>Viridiplantae</taxon>
        <taxon>Streptophyta</taxon>
        <taxon>Embryophyta</taxon>
        <taxon>Tracheophyta</taxon>
        <taxon>Spermatophyta</taxon>
        <taxon>Magnoliopsida</taxon>
        <taxon>Liliopsida</taxon>
        <taxon>Poales</taxon>
        <taxon>Poaceae</taxon>
        <taxon>PACMAD clade</taxon>
        <taxon>Arundinoideae</taxon>
        <taxon>Arundineae</taxon>
        <taxon>Arundo</taxon>
    </lineage>
</organism>
<dbReference type="EMBL" id="GBRH01274572">
    <property type="protein sequence ID" value="JAD23323.1"/>
    <property type="molecule type" value="Transcribed_RNA"/>
</dbReference>
<proteinExistence type="predicted"/>
<dbReference type="AlphaFoldDB" id="A0A0A8YCS2"/>